<dbReference type="WBParaSite" id="ES5_v2.g6794.t1">
    <property type="protein sequence ID" value="ES5_v2.g6794.t1"/>
    <property type="gene ID" value="ES5_v2.g6794"/>
</dbReference>
<reference evidence="2" key="1">
    <citation type="submission" date="2022-11" db="UniProtKB">
        <authorList>
            <consortium name="WormBaseParasite"/>
        </authorList>
    </citation>
    <scope>IDENTIFICATION</scope>
</reference>
<evidence type="ECO:0000313" key="2">
    <source>
        <dbReference type="WBParaSite" id="ES5_v2.g6794.t1"/>
    </source>
</evidence>
<name>A0AC34GQE9_9BILA</name>
<organism evidence="1 2">
    <name type="scientific">Panagrolaimus sp. ES5</name>
    <dbReference type="NCBI Taxonomy" id="591445"/>
    <lineage>
        <taxon>Eukaryota</taxon>
        <taxon>Metazoa</taxon>
        <taxon>Ecdysozoa</taxon>
        <taxon>Nematoda</taxon>
        <taxon>Chromadorea</taxon>
        <taxon>Rhabditida</taxon>
        <taxon>Tylenchina</taxon>
        <taxon>Panagrolaimomorpha</taxon>
        <taxon>Panagrolaimoidea</taxon>
        <taxon>Panagrolaimidae</taxon>
        <taxon>Panagrolaimus</taxon>
    </lineage>
</organism>
<dbReference type="Proteomes" id="UP000887579">
    <property type="component" value="Unplaced"/>
</dbReference>
<accession>A0AC34GQE9</accession>
<evidence type="ECO:0000313" key="1">
    <source>
        <dbReference type="Proteomes" id="UP000887579"/>
    </source>
</evidence>
<protein>
    <submittedName>
        <fullName evidence="2">C2 domain-containing protein</fullName>
    </submittedName>
</protein>
<proteinExistence type="predicted"/>
<sequence length="619" mass="69033">MNPNAPATKLELTLSAKNLKDRDVFSKSDPLCVIFEAFHSADAGLKYGERGRTECVKNCLNPEWNTKIILDYMFEERQRMKFEIYDIDSGSQALSHHDFLGRAECDLADIVASPFSTLTLPLKDLKQKGTITIHAEEVNEGQTESMRFIVYGRGLDKKDFFGKSDPFMNIYRPIADGTRQLVHRTEVIKRTLNPEWKPFNISVRALCQGDKNRDFIIETLDYDNDGGSRHDLIGITRATVNKLASGDIKELELINEKKKAKKGKKYKNSGILKFEVAKLEQEYTFLDFIHGGLELEFTVAVDFTASNGAVTVPNSLHFCNPHSSNEYQMAIKAVLEICQAYNKTKNFSAYGFGAQIPPTYAVSHLFPLNLNNPEVRGIEGVMQAYATSLRNTTLYGPTNFSPTINEAAKKAAYYPPGGGKYQILLIITDGVISDMQQTKNAIVMASTLPLSIIIVGVGDADFDKMDELDSDDQLLTANGRTAKRDIVQFVPFRKFFKRGGIVSPYEQERLQYLLAKEVLAEVPTQIVSFMKANNVVPRPPQRQQPDTMPMNPPGSPSYQTNGNQAPYPMNGNQQNGIYPNYAPANPPAYDEAMGPGVNMDQINVAFTNSVNVQASAPYF</sequence>